<dbReference type="EMBL" id="PGOL01008611">
    <property type="protein sequence ID" value="PKI31577.1"/>
    <property type="molecule type" value="Genomic_DNA"/>
</dbReference>
<keyword evidence="5" id="KW-1185">Reference proteome</keyword>
<feature type="domain" description="Jacalin-type lectin" evidence="3">
    <location>
        <begin position="76"/>
        <end position="221"/>
    </location>
</feature>
<dbReference type="PANTHER" id="PTHR47293:SF68">
    <property type="entry name" value="JACALIN-RELATED LECTIN 3"/>
    <property type="match status" value="1"/>
</dbReference>
<dbReference type="GO" id="GO:0030246">
    <property type="term" value="F:carbohydrate binding"/>
    <property type="evidence" value="ECO:0007669"/>
    <property type="project" value="UniProtKB-KW"/>
</dbReference>
<protein>
    <recommendedName>
        <fullName evidence="3">Jacalin-type lectin domain-containing protein</fullName>
    </recommendedName>
</protein>
<dbReference type="InterPro" id="IPR033734">
    <property type="entry name" value="Jacalin-like_lectin_dom_plant"/>
</dbReference>
<comment type="similarity">
    <text evidence="1">Belongs to the jacalin lectin family.</text>
</comment>
<accession>A0A2I0HIP3</accession>
<keyword evidence="2" id="KW-0430">Lectin</keyword>
<sequence>FCHHAFDQGNPKEGYEELSRGLVHYAGGIPSAIETFTDFLSGKVKDEWYQILEKLVKNPCLDSLGVYLTSVSSIVPFKSVGPCGGSGSPYDDRAHTTVRKIFVVFESVIHSITIEYDDDGCLVRSCPHGGLYAPRTSRVHQIKLDYPYEYLTSISGYMDKVLGKERVRSLTFQSNKRKYGPFGQEKGRHFPVQWNSGKIVGFFGQVNDDSQLESIRAHLELVSHIHPFRNAGPFGDEGGRPWDDGNNSNLRKIVLSWGRVINSIWCVYEKDGIIVEGCRHGRTSGSNEFTVNYFDINIFHFSFLEQFGRSEFVLLTN</sequence>
<dbReference type="PANTHER" id="PTHR47293">
    <property type="entry name" value="JACALIN-RELATED LECTIN 3"/>
    <property type="match status" value="1"/>
</dbReference>
<dbReference type="STRING" id="22663.A0A2I0HIP3"/>
<dbReference type="InterPro" id="IPR036404">
    <property type="entry name" value="Jacalin-like_lectin_dom_sf"/>
</dbReference>
<dbReference type="InterPro" id="IPR042197">
    <property type="entry name" value="Apaf_helical"/>
</dbReference>
<evidence type="ECO:0000256" key="2">
    <source>
        <dbReference type="ARBA" id="ARBA00022734"/>
    </source>
</evidence>
<dbReference type="InterPro" id="IPR027417">
    <property type="entry name" value="P-loop_NTPase"/>
</dbReference>
<proteinExistence type="inferred from homology"/>
<comment type="caution">
    <text evidence="4">The sequence shown here is derived from an EMBL/GenBank/DDBJ whole genome shotgun (WGS) entry which is preliminary data.</text>
</comment>
<dbReference type="CDD" id="cd09612">
    <property type="entry name" value="Jacalin"/>
    <property type="match status" value="1"/>
</dbReference>
<gene>
    <name evidence="4" type="ORF">CRG98_048032</name>
</gene>
<feature type="domain" description="Jacalin-type lectin" evidence="3">
    <location>
        <begin position="228"/>
        <end position="317"/>
    </location>
</feature>
<organism evidence="4 5">
    <name type="scientific">Punica granatum</name>
    <name type="common">Pomegranate</name>
    <dbReference type="NCBI Taxonomy" id="22663"/>
    <lineage>
        <taxon>Eukaryota</taxon>
        <taxon>Viridiplantae</taxon>
        <taxon>Streptophyta</taxon>
        <taxon>Embryophyta</taxon>
        <taxon>Tracheophyta</taxon>
        <taxon>Spermatophyta</taxon>
        <taxon>Magnoliopsida</taxon>
        <taxon>eudicotyledons</taxon>
        <taxon>Gunneridae</taxon>
        <taxon>Pentapetalae</taxon>
        <taxon>rosids</taxon>
        <taxon>malvids</taxon>
        <taxon>Myrtales</taxon>
        <taxon>Lythraceae</taxon>
        <taxon>Punica</taxon>
    </lineage>
</organism>
<evidence type="ECO:0000313" key="4">
    <source>
        <dbReference type="EMBL" id="PKI31577.1"/>
    </source>
</evidence>
<dbReference type="SUPFAM" id="SSF52540">
    <property type="entry name" value="P-loop containing nucleoside triphosphate hydrolases"/>
    <property type="match status" value="1"/>
</dbReference>
<dbReference type="Gene3D" id="1.10.8.430">
    <property type="entry name" value="Helical domain of apoptotic protease-activating factors"/>
    <property type="match status" value="1"/>
</dbReference>
<dbReference type="Pfam" id="PF01419">
    <property type="entry name" value="Jacalin"/>
    <property type="match status" value="2"/>
</dbReference>
<dbReference type="Proteomes" id="UP000233551">
    <property type="component" value="Unassembled WGS sequence"/>
</dbReference>
<dbReference type="AlphaFoldDB" id="A0A2I0HIP3"/>
<feature type="non-terminal residue" evidence="4">
    <location>
        <position position="1"/>
    </location>
</feature>
<evidence type="ECO:0000259" key="3">
    <source>
        <dbReference type="PROSITE" id="PS51752"/>
    </source>
</evidence>
<evidence type="ECO:0000313" key="5">
    <source>
        <dbReference type="Proteomes" id="UP000233551"/>
    </source>
</evidence>
<reference evidence="4 5" key="1">
    <citation type="submission" date="2017-11" db="EMBL/GenBank/DDBJ databases">
        <title>De-novo sequencing of pomegranate (Punica granatum L.) genome.</title>
        <authorList>
            <person name="Akparov Z."/>
            <person name="Amiraslanov A."/>
            <person name="Hajiyeva S."/>
            <person name="Abbasov M."/>
            <person name="Kaur K."/>
            <person name="Hamwieh A."/>
            <person name="Solovyev V."/>
            <person name="Salamov A."/>
            <person name="Braich B."/>
            <person name="Kosarev P."/>
            <person name="Mahmoud A."/>
            <person name="Hajiyev E."/>
            <person name="Babayeva S."/>
            <person name="Izzatullayeva V."/>
            <person name="Mammadov A."/>
            <person name="Mammadov A."/>
            <person name="Sharifova S."/>
            <person name="Ojaghi J."/>
            <person name="Eynullazada K."/>
            <person name="Bayramov B."/>
            <person name="Abdulazimova A."/>
            <person name="Shahmuradov I."/>
        </authorList>
    </citation>
    <scope>NUCLEOTIDE SEQUENCE [LARGE SCALE GENOMIC DNA]</scope>
    <source>
        <strain evidence="5">cv. AG2017</strain>
        <tissue evidence="4">Leaf</tissue>
    </source>
</reference>
<dbReference type="Gene3D" id="2.100.10.30">
    <property type="entry name" value="Jacalin-like lectin domain"/>
    <property type="match status" value="2"/>
</dbReference>
<dbReference type="SMART" id="SM00915">
    <property type="entry name" value="Jacalin"/>
    <property type="match status" value="1"/>
</dbReference>
<dbReference type="InterPro" id="IPR001229">
    <property type="entry name" value="Jacalin-like_lectin_dom"/>
</dbReference>
<dbReference type="PROSITE" id="PS51752">
    <property type="entry name" value="JACALIN_LECTIN"/>
    <property type="match status" value="2"/>
</dbReference>
<name>A0A2I0HIP3_PUNGR</name>
<dbReference type="SUPFAM" id="SSF51101">
    <property type="entry name" value="Mannose-binding lectins"/>
    <property type="match status" value="2"/>
</dbReference>
<evidence type="ECO:0000256" key="1">
    <source>
        <dbReference type="ARBA" id="ARBA00006568"/>
    </source>
</evidence>